<protein>
    <submittedName>
        <fullName evidence="1">Uncharacterized protein</fullName>
    </submittedName>
</protein>
<organism evidence="1 2">
    <name type="scientific">Candidatus Gottesmanbacteria bacterium RIFCSPLOWO2_01_FULL_46_9</name>
    <dbReference type="NCBI Taxonomy" id="1798394"/>
    <lineage>
        <taxon>Bacteria</taxon>
        <taxon>Candidatus Gottesmaniibacteriota</taxon>
    </lineage>
</organism>
<accession>A0A1F6B2Y4</accession>
<dbReference type="Proteomes" id="UP000176450">
    <property type="component" value="Unassembled WGS sequence"/>
</dbReference>
<dbReference type="InterPro" id="IPR038763">
    <property type="entry name" value="DHH_sf"/>
</dbReference>
<reference evidence="1 2" key="1">
    <citation type="journal article" date="2016" name="Nat. Commun.">
        <title>Thousands of microbial genomes shed light on interconnected biogeochemical processes in an aquifer system.</title>
        <authorList>
            <person name="Anantharaman K."/>
            <person name="Brown C.T."/>
            <person name="Hug L.A."/>
            <person name="Sharon I."/>
            <person name="Castelle C.J."/>
            <person name="Probst A.J."/>
            <person name="Thomas B.C."/>
            <person name="Singh A."/>
            <person name="Wilkins M.J."/>
            <person name="Karaoz U."/>
            <person name="Brodie E.L."/>
            <person name="Williams K.H."/>
            <person name="Hubbard S.S."/>
            <person name="Banfield J.F."/>
        </authorList>
    </citation>
    <scope>NUCLEOTIDE SEQUENCE [LARGE SCALE GENOMIC DNA]</scope>
</reference>
<dbReference type="SUPFAM" id="SSF64182">
    <property type="entry name" value="DHH phosphoesterases"/>
    <property type="match status" value="1"/>
</dbReference>
<proteinExistence type="predicted"/>
<dbReference type="AlphaFoldDB" id="A0A1F6B2Y4"/>
<gene>
    <name evidence="1" type="ORF">A3A63_01210</name>
</gene>
<comment type="caution">
    <text evidence="1">The sequence shown here is derived from an EMBL/GenBank/DDBJ whole genome shotgun (WGS) entry which is preliminary data.</text>
</comment>
<evidence type="ECO:0000313" key="2">
    <source>
        <dbReference type="Proteomes" id="UP000176450"/>
    </source>
</evidence>
<evidence type="ECO:0000313" key="1">
    <source>
        <dbReference type="EMBL" id="OGG31290.1"/>
    </source>
</evidence>
<name>A0A1F6B2Y4_9BACT</name>
<sequence length="279" mass="31360">MKTIVAHIGPDCDAITSIWLVKMFFPGWEEAMLAFVPAGKTLEGKPPDDNDEIIHVDTGFGKFDHHQTSADTCAAKLVYEEIKRTSGPDAALERLVSVVNDIDHFREVFFPNPTADFWGFGLESQIDGWRLLHPDNPLKVVDMGMNALDGIYKSFQNKVWAERELKTKGVEFDTKWGSGIGVETPNDDVVHLAQKMGYVVAVRKDPKKGYLRIKALPKDDIDLESVYTVLKDQEPAATWFLHASHHMVLNGSSKNPDMRPTKKTLQQIIDVIVKVCKKE</sequence>
<dbReference type="EMBL" id="MFJX01000017">
    <property type="protein sequence ID" value="OGG31290.1"/>
    <property type="molecule type" value="Genomic_DNA"/>
</dbReference>